<dbReference type="EMBL" id="BOSE01000004">
    <property type="protein sequence ID" value="GIP16690.1"/>
    <property type="molecule type" value="Genomic_DNA"/>
</dbReference>
<evidence type="ECO:0000313" key="10">
    <source>
        <dbReference type="Proteomes" id="UP000683139"/>
    </source>
</evidence>
<organism evidence="9 10">
    <name type="scientific">Paenibacillus montaniterrae</name>
    <dbReference type="NCBI Taxonomy" id="429341"/>
    <lineage>
        <taxon>Bacteria</taxon>
        <taxon>Bacillati</taxon>
        <taxon>Bacillota</taxon>
        <taxon>Bacilli</taxon>
        <taxon>Bacillales</taxon>
        <taxon>Paenibacillaceae</taxon>
        <taxon>Paenibacillus</taxon>
    </lineage>
</organism>
<evidence type="ECO:0000256" key="6">
    <source>
        <dbReference type="SAM" id="MobiDB-lite"/>
    </source>
</evidence>
<proteinExistence type="inferred from homology"/>
<evidence type="ECO:0000256" key="2">
    <source>
        <dbReference type="ARBA" id="ARBA00022908"/>
    </source>
</evidence>
<evidence type="ECO:0000259" key="7">
    <source>
        <dbReference type="PROSITE" id="PS51898"/>
    </source>
</evidence>
<reference evidence="9" key="1">
    <citation type="submission" date="2021-03" db="EMBL/GenBank/DDBJ databases">
        <title>Antimicrobial resistance genes in bacteria isolated from Japanese honey, and their potential for conferring macrolide and lincosamide resistance in the American foulbrood pathogen Paenibacillus larvae.</title>
        <authorList>
            <person name="Okamoto M."/>
            <person name="Kumagai M."/>
            <person name="Kanamori H."/>
            <person name="Takamatsu D."/>
        </authorList>
    </citation>
    <scope>NUCLEOTIDE SEQUENCE</scope>
    <source>
        <strain evidence="9">J40TS1</strain>
    </source>
</reference>
<dbReference type="AlphaFoldDB" id="A0A919YNW8"/>
<comment type="similarity">
    <text evidence="1">Belongs to the 'phage' integrase family.</text>
</comment>
<keyword evidence="2" id="KW-0229">DNA integration</keyword>
<evidence type="ECO:0008006" key="11">
    <source>
        <dbReference type="Google" id="ProtNLM"/>
    </source>
</evidence>
<dbReference type="InterPro" id="IPR011010">
    <property type="entry name" value="DNA_brk_join_enz"/>
</dbReference>
<evidence type="ECO:0000256" key="4">
    <source>
        <dbReference type="ARBA" id="ARBA00023172"/>
    </source>
</evidence>
<keyword evidence="10" id="KW-1185">Reference proteome</keyword>
<dbReference type="Pfam" id="PF00589">
    <property type="entry name" value="Phage_integrase"/>
    <property type="match status" value="1"/>
</dbReference>
<comment type="caution">
    <text evidence="9">The sequence shown here is derived from an EMBL/GenBank/DDBJ whole genome shotgun (WGS) entry which is preliminary data.</text>
</comment>
<evidence type="ECO:0000313" key="9">
    <source>
        <dbReference type="EMBL" id="GIP16690.1"/>
    </source>
</evidence>
<sequence>MRGSIEKRGVYKWRLRVDLGIQTDNKRNRPSVTIEIDDPSLMKMSEKCTGYKDASRGLRDYLDDQLSDFKRRVLSGEYIQVDKMTFKEFVENEWKPKYASHEDNLAPLTYDTYCSHLENHIYPAFESKYLSEIKTLHIVTFVNNLSKPGARKDGRGKTLAAGTIQYIYRVLKNVLTRATEWQLIPSNPVTGVKKPKVEQKEVEFYDEVEAKEVIAALYLEPRYWRLLILGAIIGGCRRGELVGLEWSDVDFENMTVSIKKSISQTKKSKAIEKGPKSKSSKRIIEMPDWYMNELDIHLREWELQRKKAIVAGEWIGNERTYVFHAGRGKPLHHNSPTGWWAKFVKRHNLKRIRLHDLRHSSATLLIEAGASMKAIQKRLGHSKYQTTANIYAHVTKKVSRDTAEKFDKFAPRPQSVPNPSPSSKSAPN</sequence>
<keyword evidence="3 5" id="KW-0238">DNA-binding</keyword>
<dbReference type="InterPro" id="IPR004107">
    <property type="entry name" value="Integrase_SAM-like_N"/>
</dbReference>
<dbReference type="PANTHER" id="PTHR30349">
    <property type="entry name" value="PHAGE INTEGRASE-RELATED"/>
    <property type="match status" value="1"/>
</dbReference>
<dbReference type="InterPro" id="IPR050090">
    <property type="entry name" value="Tyrosine_recombinase_XerCD"/>
</dbReference>
<dbReference type="Gene3D" id="1.10.150.130">
    <property type="match status" value="1"/>
</dbReference>
<keyword evidence="4" id="KW-0233">DNA recombination</keyword>
<feature type="domain" description="Core-binding (CB)" evidence="8">
    <location>
        <begin position="84"/>
        <end position="179"/>
    </location>
</feature>
<dbReference type="InterPro" id="IPR013762">
    <property type="entry name" value="Integrase-like_cat_sf"/>
</dbReference>
<dbReference type="InterPro" id="IPR002104">
    <property type="entry name" value="Integrase_catalytic"/>
</dbReference>
<accession>A0A919YNW8</accession>
<dbReference type="PROSITE" id="PS51898">
    <property type="entry name" value="TYR_RECOMBINASE"/>
    <property type="match status" value="1"/>
</dbReference>
<dbReference type="GO" id="GO:0003677">
    <property type="term" value="F:DNA binding"/>
    <property type="evidence" value="ECO:0007669"/>
    <property type="project" value="UniProtKB-UniRule"/>
</dbReference>
<dbReference type="PROSITE" id="PS51900">
    <property type="entry name" value="CB"/>
    <property type="match status" value="1"/>
</dbReference>
<dbReference type="Pfam" id="PF14659">
    <property type="entry name" value="Phage_int_SAM_3"/>
    <property type="match status" value="1"/>
</dbReference>
<evidence type="ECO:0000259" key="8">
    <source>
        <dbReference type="PROSITE" id="PS51900"/>
    </source>
</evidence>
<dbReference type="Gene3D" id="1.10.443.10">
    <property type="entry name" value="Intergrase catalytic core"/>
    <property type="match status" value="1"/>
</dbReference>
<evidence type="ECO:0000256" key="5">
    <source>
        <dbReference type="PROSITE-ProRule" id="PRU01248"/>
    </source>
</evidence>
<dbReference type="SUPFAM" id="SSF56349">
    <property type="entry name" value="DNA breaking-rejoining enzymes"/>
    <property type="match status" value="1"/>
</dbReference>
<evidence type="ECO:0000256" key="1">
    <source>
        <dbReference type="ARBA" id="ARBA00008857"/>
    </source>
</evidence>
<dbReference type="InterPro" id="IPR044068">
    <property type="entry name" value="CB"/>
</dbReference>
<dbReference type="GO" id="GO:0015074">
    <property type="term" value="P:DNA integration"/>
    <property type="evidence" value="ECO:0007669"/>
    <property type="project" value="UniProtKB-KW"/>
</dbReference>
<evidence type="ECO:0000256" key="3">
    <source>
        <dbReference type="ARBA" id="ARBA00023125"/>
    </source>
</evidence>
<dbReference type="PANTHER" id="PTHR30349:SF41">
    <property type="entry name" value="INTEGRASE_RECOMBINASE PROTEIN MJ0367-RELATED"/>
    <property type="match status" value="1"/>
</dbReference>
<dbReference type="InterPro" id="IPR010998">
    <property type="entry name" value="Integrase_recombinase_N"/>
</dbReference>
<name>A0A919YNW8_9BACL</name>
<gene>
    <name evidence="9" type="ORF">J40TS1_23320</name>
</gene>
<protein>
    <recommendedName>
        <fullName evidence="11">Site-specific integrase</fullName>
    </recommendedName>
</protein>
<dbReference type="CDD" id="cd01189">
    <property type="entry name" value="INT_ICEBs1_C_like"/>
    <property type="match status" value="1"/>
</dbReference>
<feature type="domain" description="Tyr recombinase" evidence="7">
    <location>
        <begin position="200"/>
        <end position="404"/>
    </location>
</feature>
<dbReference type="Proteomes" id="UP000683139">
    <property type="component" value="Unassembled WGS sequence"/>
</dbReference>
<feature type="region of interest" description="Disordered" evidence="6">
    <location>
        <begin position="402"/>
        <end position="428"/>
    </location>
</feature>
<dbReference type="GO" id="GO:0006310">
    <property type="term" value="P:DNA recombination"/>
    <property type="evidence" value="ECO:0007669"/>
    <property type="project" value="UniProtKB-KW"/>
</dbReference>